<gene>
    <name evidence="2" type="primary">Vigan.03G192400</name>
    <name evidence="2" type="ORF">VIGAN_03192400</name>
</gene>
<keyword evidence="1" id="KW-1133">Transmembrane helix</keyword>
<organism evidence="2 3">
    <name type="scientific">Vigna angularis var. angularis</name>
    <dbReference type="NCBI Taxonomy" id="157739"/>
    <lineage>
        <taxon>Eukaryota</taxon>
        <taxon>Viridiplantae</taxon>
        <taxon>Streptophyta</taxon>
        <taxon>Embryophyta</taxon>
        <taxon>Tracheophyta</taxon>
        <taxon>Spermatophyta</taxon>
        <taxon>Magnoliopsida</taxon>
        <taxon>eudicotyledons</taxon>
        <taxon>Gunneridae</taxon>
        <taxon>Pentapetalae</taxon>
        <taxon>rosids</taxon>
        <taxon>fabids</taxon>
        <taxon>Fabales</taxon>
        <taxon>Fabaceae</taxon>
        <taxon>Papilionoideae</taxon>
        <taxon>50 kb inversion clade</taxon>
        <taxon>NPAAA clade</taxon>
        <taxon>indigoferoid/millettioid clade</taxon>
        <taxon>Phaseoleae</taxon>
        <taxon>Vigna</taxon>
    </lineage>
</organism>
<dbReference type="AlphaFoldDB" id="A0A0S3RN51"/>
<evidence type="ECO:0000313" key="2">
    <source>
        <dbReference type="EMBL" id="BAT81995.1"/>
    </source>
</evidence>
<keyword evidence="1" id="KW-0472">Membrane</keyword>
<evidence type="ECO:0000256" key="1">
    <source>
        <dbReference type="SAM" id="Phobius"/>
    </source>
</evidence>
<accession>A0A0S3RN51</accession>
<reference evidence="2 3" key="1">
    <citation type="journal article" date="2015" name="Sci. Rep.">
        <title>The power of single molecule real-time sequencing technology in the de novo assembly of a eukaryotic genome.</title>
        <authorList>
            <person name="Sakai H."/>
            <person name="Naito K."/>
            <person name="Ogiso-Tanaka E."/>
            <person name="Takahashi Y."/>
            <person name="Iseki K."/>
            <person name="Muto C."/>
            <person name="Satou K."/>
            <person name="Teruya K."/>
            <person name="Shiroma A."/>
            <person name="Shimoji M."/>
            <person name="Hirano T."/>
            <person name="Itoh T."/>
            <person name="Kaga A."/>
            <person name="Tomooka N."/>
        </authorList>
    </citation>
    <scope>NUCLEOTIDE SEQUENCE [LARGE SCALE GENOMIC DNA]</scope>
    <source>
        <strain evidence="3">cv. Shumari</strain>
    </source>
</reference>
<dbReference type="EMBL" id="AP015036">
    <property type="protein sequence ID" value="BAT81995.1"/>
    <property type="molecule type" value="Genomic_DNA"/>
</dbReference>
<evidence type="ECO:0000313" key="3">
    <source>
        <dbReference type="Proteomes" id="UP000291084"/>
    </source>
</evidence>
<proteinExistence type="predicted"/>
<dbReference type="Proteomes" id="UP000291084">
    <property type="component" value="Chromosome 3"/>
</dbReference>
<protein>
    <submittedName>
        <fullName evidence="2">Uncharacterized protein</fullName>
    </submittedName>
</protein>
<name>A0A0S3RN51_PHAAN</name>
<feature type="transmembrane region" description="Helical" evidence="1">
    <location>
        <begin position="34"/>
        <end position="53"/>
    </location>
</feature>
<keyword evidence="1" id="KW-0812">Transmembrane</keyword>
<sequence length="71" mass="7670">MQDLRGYATRPVAFLVTVWRSSGVRLGLRLKGVVVYWVIMIATMVVSLGVYAVSCDLFGGPRDCCGGSVTD</sequence>
<keyword evidence="3" id="KW-1185">Reference proteome</keyword>